<gene>
    <name evidence="1" type="ORF">NCTC10283_02217</name>
</gene>
<dbReference type="InterPro" id="IPR009363">
    <property type="entry name" value="Phage_Mu_Gp16"/>
</dbReference>
<dbReference type="RefSeq" id="WP_034291463.1">
    <property type="nucleotide sequence ID" value="NZ_CP091519.2"/>
</dbReference>
<dbReference type="Proteomes" id="UP000254209">
    <property type="component" value="Unassembled WGS sequence"/>
</dbReference>
<keyword evidence="2" id="KW-1185">Reference proteome</keyword>
<proteinExistence type="predicted"/>
<dbReference type="STRING" id="1120980.GCA_000745955_00567"/>
<protein>
    <submittedName>
        <fullName evidence="1">Mu-like prophage protein gp16</fullName>
    </submittedName>
</protein>
<name>A0A376BUK4_9NEIS</name>
<dbReference type="EMBL" id="UFSO01000003">
    <property type="protein sequence ID" value="SSY80657.1"/>
    <property type="molecule type" value="Genomic_DNA"/>
</dbReference>
<dbReference type="OrthoDB" id="5460653at2"/>
<reference evidence="1 2" key="1">
    <citation type="submission" date="2018-06" db="EMBL/GenBank/DDBJ databases">
        <authorList>
            <consortium name="Pathogen Informatics"/>
            <person name="Doyle S."/>
        </authorList>
    </citation>
    <scope>NUCLEOTIDE SEQUENCE [LARGE SCALE GENOMIC DNA]</scope>
    <source>
        <strain evidence="1 2">NCTC10283</strain>
    </source>
</reference>
<evidence type="ECO:0000313" key="1">
    <source>
        <dbReference type="EMBL" id="SSY80657.1"/>
    </source>
</evidence>
<organism evidence="1 2">
    <name type="scientific">Alysiella crassa</name>
    <dbReference type="NCBI Taxonomy" id="153491"/>
    <lineage>
        <taxon>Bacteria</taxon>
        <taxon>Pseudomonadati</taxon>
        <taxon>Pseudomonadota</taxon>
        <taxon>Betaproteobacteria</taxon>
        <taxon>Neisseriales</taxon>
        <taxon>Neisseriaceae</taxon>
        <taxon>Alysiella</taxon>
    </lineage>
</organism>
<dbReference type="AlphaFoldDB" id="A0A376BUK4"/>
<evidence type="ECO:0000313" key="2">
    <source>
        <dbReference type="Proteomes" id="UP000254209"/>
    </source>
</evidence>
<accession>A0A376BUK4</accession>
<sequence length="146" mass="16875">MENQANTRQKMIAKIHIAKSQLDLDDDVYRDLLEHTTGLRSCSKMTKVQLENVITELKIKGFRDDFVGGIGRMPMHLVEYRPMMNKIAVLLKQTEKTWDYAIGIAQKMFQKDKMILLSGDELHNLLKALQIHANRHEKKKGNKNAN</sequence>
<dbReference type="Pfam" id="PF06252">
    <property type="entry name" value="GemA"/>
    <property type="match status" value="1"/>
</dbReference>